<keyword evidence="3 6" id="KW-0812">Transmembrane</keyword>
<evidence type="ECO:0000256" key="2">
    <source>
        <dbReference type="ARBA" id="ARBA00006772"/>
    </source>
</evidence>
<protein>
    <recommendedName>
        <fullName evidence="9">Solute carrier family 13 member 5</fullName>
    </recommendedName>
</protein>
<feature type="transmembrane region" description="Helical" evidence="6">
    <location>
        <begin position="458"/>
        <end position="477"/>
    </location>
</feature>
<dbReference type="Proteomes" id="UP001642483">
    <property type="component" value="Unassembled WGS sequence"/>
</dbReference>
<dbReference type="PANTHER" id="PTHR10283">
    <property type="entry name" value="SOLUTE CARRIER FAMILY 13 MEMBER"/>
    <property type="match status" value="1"/>
</dbReference>
<dbReference type="Pfam" id="PF00939">
    <property type="entry name" value="Na_sulph_symp"/>
    <property type="match status" value="1"/>
</dbReference>
<evidence type="ECO:0000256" key="6">
    <source>
        <dbReference type="SAM" id="Phobius"/>
    </source>
</evidence>
<feature type="transmembrane region" description="Helical" evidence="6">
    <location>
        <begin position="540"/>
        <end position="559"/>
    </location>
</feature>
<comment type="similarity">
    <text evidence="2">Belongs to the SLC13A/DASS transporter (TC 2.A.47) family. NADC subfamily.</text>
</comment>
<evidence type="ECO:0008006" key="9">
    <source>
        <dbReference type="Google" id="ProtNLM"/>
    </source>
</evidence>
<evidence type="ECO:0000256" key="4">
    <source>
        <dbReference type="ARBA" id="ARBA00022989"/>
    </source>
</evidence>
<accession>A0ABP0GFE9</accession>
<evidence type="ECO:0000256" key="3">
    <source>
        <dbReference type="ARBA" id="ARBA00022692"/>
    </source>
</evidence>
<keyword evidence="8" id="KW-1185">Reference proteome</keyword>
<feature type="transmembrane region" description="Helical" evidence="6">
    <location>
        <begin position="356"/>
        <end position="378"/>
    </location>
</feature>
<keyword evidence="5 6" id="KW-0472">Membrane</keyword>
<feature type="transmembrane region" description="Helical" evidence="6">
    <location>
        <begin position="222"/>
        <end position="246"/>
    </location>
</feature>
<gene>
    <name evidence="7" type="ORF">CVLEPA_LOCUS23116</name>
</gene>
<comment type="subcellular location">
    <subcellularLocation>
        <location evidence="1">Membrane</location>
        <topology evidence="1">Multi-pass membrane protein</topology>
    </subcellularLocation>
</comment>
<organism evidence="7 8">
    <name type="scientific">Clavelina lepadiformis</name>
    <name type="common">Light-bulb sea squirt</name>
    <name type="synonym">Ascidia lepadiformis</name>
    <dbReference type="NCBI Taxonomy" id="159417"/>
    <lineage>
        <taxon>Eukaryota</taxon>
        <taxon>Metazoa</taxon>
        <taxon>Chordata</taxon>
        <taxon>Tunicata</taxon>
        <taxon>Ascidiacea</taxon>
        <taxon>Aplousobranchia</taxon>
        <taxon>Clavelinidae</taxon>
        <taxon>Clavelina</taxon>
    </lineage>
</organism>
<dbReference type="InterPro" id="IPR001898">
    <property type="entry name" value="SLC13A/DASS"/>
</dbReference>
<evidence type="ECO:0000313" key="7">
    <source>
        <dbReference type="EMBL" id="CAK8690502.1"/>
    </source>
</evidence>
<feature type="transmembrane region" description="Helical" evidence="6">
    <location>
        <begin position="266"/>
        <end position="288"/>
    </location>
</feature>
<dbReference type="EMBL" id="CAWYQH010000119">
    <property type="protein sequence ID" value="CAK8690502.1"/>
    <property type="molecule type" value="Genomic_DNA"/>
</dbReference>
<name>A0ABP0GFE9_CLALP</name>
<keyword evidence="4 6" id="KW-1133">Transmembrane helix</keyword>
<reference evidence="7 8" key="1">
    <citation type="submission" date="2024-02" db="EMBL/GenBank/DDBJ databases">
        <authorList>
            <person name="Daric V."/>
            <person name="Darras S."/>
        </authorList>
    </citation>
    <scope>NUCLEOTIDE SEQUENCE [LARGE SCALE GENOMIC DNA]</scope>
</reference>
<feature type="transmembrane region" description="Helical" evidence="6">
    <location>
        <begin position="326"/>
        <end position="344"/>
    </location>
</feature>
<proteinExistence type="inferred from homology"/>
<evidence type="ECO:0000313" key="8">
    <source>
        <dbReference type="Proteomes" id="UP001642483"/>
    </source>
</evidence>
<feature type="transmembrane region" description="Helical" evidence="6">
    <location>
        <begin position="421"/>
        <end position="438"/>
    </location>
</feature>
<dbReference type="CDD" id="cd01115">
    <property type="entry name" value="SLC13_permease"/>
    <property type="match status" value="1"/>
</dbReference>
<evidence type="ECO:0000256" key="5">
    <source>
        <dbReference type="ARBA" id="ARBA00023136"/>
    </source>
</evidence>
<feature type="transmembrane region" description="Helical" evidence="6">
    <location>
        <begin position="84"/>
        <end position="103"/>
    </location>
</feature>
<comment type="caution">
    <text evidence="7">The sequence shown here is derived from an EMBL/GenBank/DDBJ whole genome shotgun (WGS) entry which is preliminary data.</text>
</comment>
<feature type="transmembrane region" description="Helical" evidence="6">
    <location>
        <begin position="115"/>
        <end position="141"/>
    </location>
</feature>
<feature type="transmembrane region" description="Helical" evidence="6">
    <location>
        <begin position="48"/>
        <end position="72"/>
    </location>
</feature>
<sequence>MGFRNVLRLTWKFRNSLVIIFTPILLLPLPLVAQTSVAKCAYALCLMAIYWTTEACPLAVTSLLPVVLFPILGIQTADKVSMSYMRQLNFLFMGGLIIAVAIEEWNLHRRIALKVLLLIGAKPCWVLLGFMSVTALLSMWISNTATTAMMIPIAMAVHKQMTKIQVNNSREDELQENSPLNPEYEENEAMETSDDKVTAVKVVIQNDSSKNTNNLDVNLRKAMLLCVAYAANIGGFATLIGTPANLILPGVMESVYGEGASDSVDFVSWLGFSFPVSITCLVVTWFWLQIRFTGLRNLWAKGDVATNKRVSDYLKKSYEELGPIKFGEFAVLGHFLFLAILWLTRDPKVVDGWMDALGLSLVKDSTCAMLVSFSLFVFPSKNPLQYWRKICCTKCVNQEADVDDHKPSSPLLKWKTAQARLAWDVVLLLGAGFALARACEDSKLTDWVGDKMSGLTEISPAAFAVIVSITVSLLTEFTSNVSTASIFLPVACKLASHAGIHPLYIAVPATISCSFAFSLPVATPPNAIAFSYGSLRVRDLVTTGLVLNFICIGILNMFLNITGIPIFQLNAPSSLLLKSTVESTVQDNHTMITGRNI</sequence>
<dbReference type="PANTHER" id="PTHR10283:SF135">
    <property type="entry name" value="SOLUTE CARRIER FAMILY 13 MEMBER 5"/>
    <property type="match status" value="1"/>
</dbReference>
<evidence type="ECO:0000256" key="1">
    <source>
        <dbReference type="ARBA" id="ARBA00004141"/>
    </source>
</evidence>